<proteinExistence type="predicted"/>
<sequence>MRTMVRVRVVNIDLILKRLDQRK</sequence>
<evidence type="ECO:0000313" key="1">
    <source>
        <dbReference type="EMBL" id="KAK1460801.1"/>
    </source>
</evidence>
<accession>A0AAI9XRX7</accession>
<dbReference type="AlphaFoldDB" id="A0AAI9XRX7"/>
<gene>
    <name evidence="1" type="ORF">CMEL01_15098</name>
</gene>
<keyword evidence="2" id="KW-1185">Reference proteome</keyword>
<dbReference type="Proteomes" id="UP001239795">
    <property type="component" value="Unassembled WGS sequence"/>
</dbReference>
<comment type="caution">
    <text evidence="1">The sequence shown here is derived from an EMBL/GenBank/DDBJ whole genome shotgun (WGS) entry which is preliminary data.</text>
</comment>
<evidence type="ECO:0000313" key="2">
    <source>
        <dbReference type="Proteomes" id="UP001239795"/>
    </source>
</evidence>
<dbReference type="EMBL" id="MLGG01000012">
    <property type="protein sequence ID" value="KAK1460801.1"/>
    <property type="molecule type" value="Genomic_DNA"/>
</dbReference>
<reference evidence="1 2" key="1">
    <citation type="submission" date="2016-10" db="EMBL/GenBank/DDBJ databases">
        <title>The genome sequence of Colletotrichum fioriniae PJ7.</title>
        <authorList>
            <person name="Baroncelli R."/>
        </authorList>
    </citation>
    <scope>NUCLEOTIDE SEQUENCE [LARGE SCALE GENOMIC DNA]</scope>
    <source>
        <strain evidence="1">Col 31</strain>
    </source>
</reference>
<organism evidence="1 2">
    <name type="scientific">Colletotrichum melonis</name>
    <dbReference type="NCBI Taxonomy" id="1209925"/>
    <lineage>
        <taxon>Eukaryota</taxon>
        <taxon>Fungi</taxon>
        <taxon>Dikarya</taxon>
        <taxon>Ascomycota</taxon>
        <taxon>Pezizomycotina</taxon>
        <taxon>Sordariomycetes</taxon>
        <taxon>Hypocreomycetidae</taxon>
        <taxon>Glomerellales</taxon>
        <taxon>Glomerellaceae</taxon>
        <taxon>Colletotrichum</taxon>
        <taxon>Colletotrichum acutatum species complex</taxon>
    </lineage>
</organism>
<protein>
    <submittedName>
        <fullName evidence="1">Uncharacterized protein</fullName>
    </submittedName>
</protein>
<name>A0AAI9XRX7_9PEZI</name>